<feature type="region of interest" description="Disordered" evidence="1">
    <location>
        <begin position="85"/>
        <end position="142"/>
    </location>
</feature>
<organism evidence="2 3">
    <name type="scientific">Solanum pinnatisectum</name>
    <name type="common">tansyleaf nightshade</name>
    <dbReference type="NCBI Taxonomy" id="50273"/>
    <lineage>
        <taxon>Eukaryota</taxon>
        <taxon>Viridiplantae</taxon>
        <taxon>Streptophyta</taxon>
        <taxon>Embryophyta</taxon>
        <taxon>Tracheophyta</taxon>
        <taxon>Spermatophyta</taxon>
        <taxon>Magnoliopsida</taxon>
        <taxon>eudicotyledons</taxon>
        <taxon>Gunneridae</taxon>
        <taxon>Pentapetalae</taxon>
        <taxon>asterids</taxon>
        <taxon>lamiids</taxon>
        <taxon>Solanales</taxon>
        <taxon>Solanaceae</taxon>
        <taxon>Solanoideae</taxon>
        <taxon>Solaneae</taxon>
        <taxon>Solanum</taxon>
    </lineage>
</organism>
<evidence type="ECO:0008006" key="4">
    <source>
        <dbReference type="Google" id="ProtNLM"/>
    </source>
</evidence>
<protein>
    <recommendedName>
        <fullName evidence="4">Integrase core domain containing protein</fullName>
    </recommendedName>
</protein>
<dbReference type="Proteomes" id="UP001311915">
    <property type="component" value="Unassembled WGS sequence"/>
</dbReference>
<evidence type="ECO:0000256" key="1">
    <source>
        <dbReference type="SAM" id="MobiDB-lite"/>
    </source>
</evidence>
<dbReference type="EMBL" id="JAWPEI010000006">
    <property type="protein sequence ID" value="KAK4724196.1"/>
    <property type="molecule type" value="Genomic_DNA"/>
</dbReference>
<accession>A0AAV9LEP8</accession>
<gene>
    <name evidence="2" type="ORF">R3W88_026975</name>
</gene>
<evidence type="ECO:0000313" key="3">
    <source>
        <dbReference type="Proteomes" id="UP001311915"/>
    </source>
</evidence>
<evidence type="ECO:0000313" key="2">
    <source>
        <dbReference type="EMBL" id="KAK4724196.1"/>
    </source>
</evidence>
<reference evidence="2 3" key="1">
    <citation type="submission" date="2023-10" db="EMBL/GenBank/DDBJ databases">
        <title>Genome-Wide Identification Analysis in wild type Solanum Pinnatisectum Reveals Some Genes Defensing Phytophthora Infestans.</title>
        <authorList>
            <person name="Sun C."/>
        </authorList>
    </citation>
    <scope>NUCLEOTIDE SEQUENCE [LARGE SCALE GENOMIC DNA]</scope>
    <source>
        <strain evidence="2">LQN</strain>
        <tissue evidence="2">Leaf</tissue>
    </source>
</reference>
<sequence>MGPKKQVTYSKRGKSKFVVPTFRLIDEDMDVQKDPTYFPPATRTSLTIPRVTRNTSQQVVTDVVTISQSNEEDTLIGLQASSTFGSDSATTFGSEPAHASGFGLGSATGSGSYDKAASSDEATSSGNVPIPPNTDPALVAGEPNRWCVEGQWQIYRDASILNENE</sequence>
<name>A0AAV9LEP8_9SOLN</name>
<comment type="caution">
    <text evidence="2">The sequence shown here is derived from an EMBL/GenBank/DDBJ whole genome shotgun (WGS) entry which is preliminary data.</text>
</comment>
<dbReference type="AlphaFoldDB" id="A0AAV9LEP8"/>
<proteinExistence type="predicted"/>
<keyword evidence="3" id="KW-1185">Reference proteome</keyword>